<gene>
    <name evidence="3" type="ORF">SLS63_010297</name>
</gene>
<organism evidence="3 4">
    <name type="scientific">Diaporthe eres</name>
    <name type="common">Phomopsis oblonga</name>
    <dbReference type="NCBI Taxonomy" id="83184"/>
    <lineage>
        <taxon>Eukaryota</taxon>
        <taxon>Fungi</taxon>
        <taxon>Dikarya</taxon>
        <taxon>Ascomycota</taxon>
        <taxon>Pezizomycotina</taxon>
        <taxon>Sordariomycetes</taxon>
        <taxon>Sordariomycetidae</taxon>
        <taxon>Diaporthales</taxon>
        <taxon>Diaporthaceae</taxon>
        <taxon>Diaporthe</taxon>
        <taxon>Diaporthe eres species complex</taxon>
    </lineage>
</organism>
<evidence type="ECO:0000256" key="1">
    <source>
        <dbReference type="ARBA" id="ARBA00007946"/>
    </source>
</evidence>
<dbReference type="Gene3D" id="1.10.600.10">
    <property type="entry name" value="Farnesyl Diphosphate Synthase"/>
    <property type="match status" value="1"/>
</dbReference>
<dbReference type="InterPro" id="IPR008949">
    <property type="entry name" value="Isoprenoid_synthase_dom_sf"/>
</dbReference>
<sequence length="179" mass="20620">MECFLRRMNGLGHVVGGTLFPSREFDDQVQRQFEQIVSIIAEIEPYVTLVNDLISYFKEFGNARDQVNLVRNWAYVEDMRIGDAFQRLADETVRSGERLLSMVKDLDPGFKETVQGFIHGYVTWHFCDQRFRMADVCLLASGLDSMEATRFCEYYEAIMRVGGFGLDDWAKTESLQNGT</sequence>
<protein>
    <recommendedName>
        <fullName evidence="5">Trichodiene synthase</fullName>
    </recommendedName>
</protein>
<reference evidence="3 4" key="1">
    <citation type="submission" date="2024-02" db="EMBL/GenBank/DDBJ databases">
        <title>De novo assembly and annotation of 12 fungi associated with fruit tree decline syndrome in Ontario, Canada.</title>
        <authorList>
            <person name="Sulman M."/>
            <person name="Ellouze W."/>
            <person name="Ilyukhin E."/>
        </authorList>
    </citation>
    <scope>NUCLEOTIDE SEQUENCE [LARGE SCALE GENOMIC DNA]</scope>
    <source>
        <strain evidence="3 4">M169</strain>
    </source>
</reference>
<comment type="similarity">
    <text evidence="1">Belongs to the trichodiene synthase family.</text>
</comment>
<keyword evidence="4" id="KW-1185">Reference proteome</keyword>
<evidence type="ECO:0000313" key="3">
    <source>
        <dbReference type="EMBL" id="KAK7718974.1"/>
    </source>
</evidence>
<dbReference type="EMBL" id="JAKNSF020000084">
    <property type="protein sequence ID" value="KAK7718974.1"/>
    <property type="molecule type" value="Genomic_DNA"/>
</dbReference>
<dbReference type="Pfam" id="PF06330">
    <property type="entry name" value="TRI5"/>
    <property type="match status" value="1"/>
</dbReference>
<evidence type="ECO:0000256" key="2">
    <source>
        <dbReference type="ARBA" id="ARBA00023239"/>
    </source>
</evidence>
<dbReference type="InterPro" id="IPR024652">
    <property type="entry name" value="Trichodiene_synth"/>
</dbReference>
<dbReference type="Proteomes" id="UP001430848">
    <property type="component" value="Unassembled WGS sequence"/>
</dbReference>
<dbReference type="SUPFAM" id="SSF48576">
    <property type="entry name" value="Terpenoid synthases"/>
    <property type="match status" value="1"/>
</dbReference>
<keyword evidence="2" id="KW-0456">Lyase</keyword>
<accession>A0ABR1NX80</accession>
<evidence type="ECO:0000313" key="4">
    <source>
        <dbReference type="Proteomes" id="UP001430848"/>
    </source>
</evidence>
<name>A0ABR1NX80_DIAER</name>
<evidence type="ECO:0008006" key="5">
    <source>
        <dbReference type="Google" id="ProtNLM"/>
    </source>
</evidence>
<proteinExistence type="inferred from homology"/>
<comment type="caution">
    <text evidence="3">The sequence shown here is derived from an EMBL/GenBank/DDBJ whole genome shotgun (WGS) entry which is preliminary data.</text>
</comment>